<dbReference type="GO" id="GO:0008880">
    <property type="term" value="F:glucuronate isomerase activity"/>
    <property type="evidence" value="ECO:0007669"/>
    <property type="project" value="UniProtKB-UniRule"/>
</dbReference>
<keyword evidence="6 7" id="KW-0413">Isomerase</keyword>
<name>A0A1I5FER9_9FIRM</name>
<dbReference type="SUPFAM" id="SSF51556">
    <property type="entry name" value="Metallo-dependent hydrolases"/>
    <property type="match status" value="1"/>
</dbReference>
<dbReference type="PANTHER" id="PTHR30068">
    <property type="entry name" value="URONATE ISOMERASE"/>
    <property type="match status" value="1"/>
</dbReference>
<dbReference type="UniPathway" id="UPA00246"/>
<dbReference type="GO" id="GO:0042840">
    <property type="term" value="P:D-glucuronate catabolic process"/>
    <property type="evidence" value="ECO:0007669"/>
    <property type="project" value="TreeGrafter"/>
</dbReference>
<proteinExistence type="inferred from homology"/>
<comment type="catalytic activity">
    <reaction evidence="7">
        <text>aldehydo-D-galacturonate = keto-D-tagaturonate</text>
        <dbReference type="Rhea" id="RHEA:27702"/>
        <dbReference type="ChEBI" id="CHEBI:12952"/>
        <dbReference type="ChEBI" id="CHEBI:17886"/>
    </reaction>
</comment>
<organism evidence="8 9">
    <name type="scientific">Anaerocolumna aminovalerica</name>
    <dbReference type="NCBI Taxonomy" id="1527"/>
    <lineage>
        <taxon>Bacteria</taxon>
        <taxon>Bacillati</taxon>
        <taxon>Bacillota</taxon>
        <taxon>Clostridia</taxon>
        <taxon>Lachnospirales</taxon>
        <taxon>Lachnospiraceae</taxon>
        <taxon>Anaerocolumna</taxon>
    </lineage>
</organism>
<evidence type="ECO:0000256" key="6">
    <source>
        <dbReference type="ARBA" id="ARBA00023235"/>
    </source>
</evidence>
<dbReference type="NCBIfam" id="NF002794">
    <property type="entry name" value="PRK02925.1"/>
    <property type="match status" value="1"/>
</dbReference>
<dbReference type="Proteomes" id="UP000198806">
    <property type="component" value="Unassembled WGS sequence"/>
</dbReference>
<dbReference type="STRING" id="1527.SAMN04489757_11392"/>
<comment type="catalytic activity">
    <reaction evidence="1 7">
        <text>D-glucuronate = D-fructuronate</text>
        <dbReference type="Rhea" id="RHEA:13049"/>
        <dbReference type="ChEBI" id="CHEBI:58720"/>
        <dbReference type="ChEBI" id="CHEBI:59863"/>
        <dbReference type="EC" id="5.3.1.12"/>
    </reaction>
</comment>
<gene>
    <name evidence="7" type="primary">uxaC</name>
    <name evidence="8" type="ORF">SAMN04489757_11392</name>
</gene>
<dbReference type="EMBL" id="FOWD01000013">
    <property type="protein sequence ID" value="SFO22235.1"/>
    <property type="molecule type" value="Genomic_DNA"/>
</dbReference>
<evidence type="ECO:0000256" key="4">
    <source>
        <dbReference type="ARBA" id="ARBA00012546"/>
    </source>
</evidence>
<dbReference type="Pfam" id="PF02614">
    <property type="entry name" value="UxaC"/>
    <property type="match status" value="1"/>
</dbReference>
<keyword evidence="9" id="KW-1185">Reference proteome</keyword>
<dbReference type="InterPro" id="IPR003766">
    <property type="entry name" value="Uronate_isomerase"/>
</dbReference>
<dbReference type="HAMAP" id="MF_00675">
    <property type="entry name" value="UxaC"/>
    <property type="match status" value="1"/>
</dbReference>
<comment type="pathway">
    <text evidence="2 7">Carbohydrate metabolism; pentose and glucuronate interconversion.</text>
</comment>
<dbReference type="OrthoDB" id="9766564at2"/>
<evidence type="ECO:0000256" key="3">
    <source>
        <dbReference type="ARBA" id="ARBA00008397"/>
    </source>
</evidence>
<dbReference type="Gene3D" id="1.10.2020.10">
    <property type="entry name" value="uronate isomerase, domain 2, chain A"/>
    <property type="match status" value="1"/>
</dbReference>
<dbReference type="Gene3D" id="3.20.20.140">
    <property type="entry name" value="Metal-dependent hydrolases"/>
    <property type="match status" value="1"/>
</dbReference>
<evidence type="ECO:0000313" key="9">
    <source>
        <dbReference type="Proteomes" id="UP000198806"/>
    </source>
</evidence>
<dbReference type="EC" id="5.3.1.12" evidence="4 7"/>
<dbReference type="InterPro" id="IPR032466">
    <property type="entry name" value="Metal_Hydrolase"/>
</dbReference>
<dbReference type="RefSeq" id="WP_091686366.1">
    <property type="nucleotide sequence ID" value="NZ_BAABFM010000027.1"/>
</dbReference>
<evidence type="ECO:0000256" key="2">
    <source>
        <dbReference type="ARBA" id="ARBA00004892"/>
    </source>
</evidence>
<dbReference type="GO" id="GO:0019698">
    <property type="term" value="P:D-galacturonate catabolic process"/>
    <property type="evidence" value="ECO:0007669"/>
    <property type="project" value="TreeGrafter"/>
</dbReference>
<evidence type="ECO:0000256" key="5">
    <source>
        <dbReference type="ARBA" id="ARBA00020555"/>
    </source>
</evidence>
<dbReference type="PANTHER" id="PTHR30068:SF4">
    <property type="entry name" value="URONATE ISOMERASE"/>
    <property type="match status" value="1"/>
</dbReference>
<evidence type="ECO:0000256" key="1">
    <source>
        <dbReference type="ARBA" id="ARBA00001165"/>
    </source>
</evidence>
<reference evidence="8 9" key="1">
    <citation type="submission" date="2016-10" db="EMBL/GenBank/DDBJ databases">
        <authorList>
            <person name="de Groot N.N."/>
        </authorList>
    </citation>
    <scope>NUCLEOTIDE SEQUENCE [LARGE SCALE GENOMIC DNA]</scope>
    <source>
        <strain evidence="8 9">DSM 1283</strain>
    </source>
</reference>
<accession>A0A1I5FER9</accession>
<evidence type="ECO:0000256" key="7">
    <source>
        <dbReference type="HAMAP-Rule" id="MF_00675"/>
    </source>
</evidence>
<evidence type="ECO:0000313" key="8">
    <source>
        <dbReference type="EMBL" id="SFO22235.1"/>
    </source>
</evidence>
<comment type="similarity">
    <text evidence="3 7">Belongs to the metallo-dependent hydrolases superfamily. Uronate isomerase family.</text>
</comment>
<dbReference type="AlphaFoldDB" id="A0A1I5FER9"/>
<sequence>MSKFMNEDFLLQTKTAQKLYHDYAEKMPIYDFHNHLSAKEIYEDIKFDNITQVWLGGDHYKWRAMRTFGIDEGYITGEQPEYEKFKKWAEVVPYLIGNPLFHWTHLELQRYFGIKEILSPKTCESIWEQCNAKLSTPEFSVRNLLRKMNVKVLCTTDDPKDSLEYHKKLKDDFEVKVLPSFRPDNAIRVYKPAFASYVKDLGQVVGYELTSVSHLVKALIERLHYFDEIGSKVSDHGIDVFRFSPCTDEEADIIFKKGLNQETITEDEISKYEGYILTQLGKAYHDLGWVMQIHIGAIRNNSTRMFEKLGPDVGFDSINDSNFAKDLSAFLNALDYQGKLPKTVLYNLNPRDNELLATMIGNFQDGSQAGKMQFGSGWWFLDQKSGMENQMEALSQLGLISKFIGMLTDSRSFLSFPRHEYFRRILCNKLAGLIENGEYPDDLELVGKIVEDICFNNAERYFNIKL</sequence>
<protein>
    <recommendedName>
        <fullName evidence="5 7">Uronate isomerase</fullName>
        <ecNumber evidence="4 7">5.3.1.12</ecNumber>
    </recommendedName>
    <alternativeName>
        <fullName evidence="7">Glucuronate isomerase</fullName>
    </alternativeName>
    <alternativeName>
        <fullName evidence="7">Uronic isomerase</fullName>
    </alternativeName>
</protein>